<evidence type="ECO:0000313" key="2">
    <source>
        <dbReference type="EMBL" id="KAK7479848.1"/>
    </source>
</evidence>
<protein>
    <submittedName>
        <fullName evidence="2">Uncharacterized protein</fullName>
    </submittedName>
</protein>
<feature type="compositionally biased region" description="Polar residues" evidence="1">
    <location>
        <begin position="276"/>
        <end position="285"/>
    </location>
</feature>
<feature type="non-terminal residue" evidence="2">
    <location>
        <position position="431"/>
    </location>
</feature>
<dbReference type="Proteomes" id="UP001519460">
    <property type="component" value="Unassembled WGS sequence"/>
</dbReference>
<organism evidence="2 3">
    <name type="scientific">Batillaria attramentaria</name>
    <dbReference type="NCBI Taxonomy" id="370345"/>
    <lineage>
        <taxon>Eukaryota</taxon>
        <taxon>Metazoa</taxon>
        <taxon>Spiralia</taxon>
        <taxon>Lophotrochozoa</taxon>
        <taxon>Mollusca</taxon>
        <taxon>Gastropoda</taxon>
        <taxon>Caenogastropoda</taxon>
        <taxon>Sorbeoconcha</taxon>
        <taxon>Cerithioidea</taxon>
        <taxon>Batillariidae</taxon>
        <taxon>Batillaria</taxon>
    </lineage>
</organism>
<feature type="region of interest" description="Disordered" evidence="1">
    <location>
        <begin position="173"/>
        <end position="301"/>
    </location>
</feature>
<sequence length="431" mass="46784">IGPRSERGQLSRAPQTLAIGQNNYDAITTLELLARDVETMRAHVACNCGPSERPLQVSRNVKQNNTISLRRRGQRQPNLYHFKLSFLLLIVSHHNQVVIEEPLQPSPEPLLLKSQLFDLHVACLELPAGRMLSAEVAMAVNGPGLTPGPELYPCPAEGFGPQEPQTLAVATHKTEGPVPSPGPVSPGKKRVRISDSTSVMMIENNRDANNARRDLDLDISNHGDSPRRGYDTPPKTNSPRARRGLTYDSSGNSGIRKKTGNPDHSGGSQEYEGSASVESSGGNDDQEYRGSTSREYDETITTVDNLTFPDIVPLPTLKRETETNVIPLHGKATGRTVKPEHFALVDCSGADLDPSSTATADSVRGHRILGPRARLATAQEFQAFQKRAIATCSPPSLFFTWLNTAVIPLSGFVRHVAIATSGSMTRNEPAE</sequence>
<gene>
    <name evidence="2" type="ORF">BaRGS_00028928</name>
</gene>
<proteinExistence type="predicted"/>
<dbReference type="AlphaFoldDB" id="A0ABD0JZ67"/>
<keyword evidence="3" id="KW-1185">Reference proteome</keyword>
<reference evidence="2 3" key="1">
    <citation type="journal article" date="2023" name="Sci. Data">
        <title>Genome assembly of the Korean intertidal mud-creeper Batillaria attramentaria.</title>
        <authorList>
            <person name="Patra A.K."/>
            <person name="Ho P.T."/>
            <person name="Jun S."/>
            <person name="Lee S.J."/>
            <person name="Kim Y."/>
            <person name="Won Y.J."/>
        </authorList>
    </citation>
    <scope>NUCLEOTIDE SEQUENCE [LARGE SCALE GENOMIC DNA]</scope>
    <source>
        <strain evidence="2">Wonlab-2016</strain>
    </source>
</reference>
<feature type="compositionally biased region" description="Basic and acidic residues" evidence="1">
    <location>
        <begin position="204"/>
        <end position="230"/>
    </location>
</feature>
<feature type="non-terminal residue" evidence="2">
    <location>
        <position position="1"/>
    </location>
</feature>
<comment type="caution">
    <text evidence="2">The sequence shown here is derived from an EMBL/GenBank/DDBJ whole genome shotgun (WGS) entry which is preliminary data.</text>
</comment>
<name>A0ABD0JZ67_9CAEN</name>
<evidence type="ECO:0000256" key="1">
    <source>
        <dbReference type="SAM" id="MobiDB-lite"/>
    </source>
</evidence>
<dbReference type="EMBL" id="JACVVK020000294">
    <property type="protein sequence ID" value="KAK7479848.1"/>
    <property type="molecule type" value="Genomic_DNA"/>
</dbReference>
<evidence type="ECO:0000313" key="3">
    <source>
        <dbReference type="Proteomes" id="UP001519460"/>
    </source>
</evidence>
<accession>A0ABD0JZ67</accession>
<feature type="compositionally biased region" description="Basic and acidic residues" evidence="1">
    <location>
        <begin position="286"/>
        <end position="297"/>
    </location>
</feature>